<protein>
    <submittedName>
        <fullName evidence="1">Uncharacterized protein</fullName>
    </submittedName>
</protein>
<evidence type="ECO:0000313" key="2">
    <source>
        <dbReference type="Proteomes" id="UP000805193"/>
    </source>
</evidence>
<organism evidence="1 2">
    <name type="scientific">Ixodes persulcatus</name>
    <name type="common">Taiga tick</name>
    <dbReference type="NCBI Taxonomy" id="34615"/>
    <lineage>
        <taxon>Eukaryota</taxon>
        <taxon>Metazoa</taxon>
        <taxon>Ecdysozoa</taxon>
        <taxon>Arthropoda</taxon>
        <taxon>Chelicerata</taxon>
        <taxon>Arachnida</taxon>
        <taxon>Acari</taxon>
        <taxon>Parasitiformes</taxon>
        <taxon>Ixodida</taxon>
        <taxon>Ixodoidea</taxon>
        <taxon>Ixodidae</taxon>
        <taxon>Ixodinae</taxon>
        <taxon>Ixodes</taxon>
    </lineage>
</organism>
<keyword evidence="2" id="KW-1185">Reference proteome</keyword>
<comment type="caution">
    <text evidence="1">The sequence shown here is derived from an EMBL/GenBank/DDBJ whole genome shotgun (WGS) entry which is preliminary data.</text>
</comment>
<dbReference type="Proteomes" id="UP000805193">
    <property type="component" value="Unassembled WGS sequence"/>
</dbReference>
<accession>A0AC60QFX3</accession>
<reference evidence="1 2" key="1">
    <citation type="journal article" date="2020" name="Cell">
        <title>Large-Scale Comparative Analyses of Tick Genomes Elucidate Their Genetic Diversity and Vector Capacities.</title>
        <authorList>
            <consortium name="Tick Genome and Microbiome Consortium (TIGMIC)"/>
            <person name="Jia N."/>
            <person name="Wang J."/>
            <person name="Shi W."/>
            <person name="Du L."/>
            <person name="Sun Y."/>
            <person name="Zhan W."/>
            <person name="Jiang J.F."/>
            <person name="Wang Q."/>
            <person name="Zhang B."/>
            <person name="Ji P."/>
            <person name="Bell-Sakyi L."/>
            <person name="Cui X.M."/>
            <person name="Yuan T.T."/>
            <person name="Jiang B.G."/>
            <person name="Yang W.F."/>
            <person name="Lam T.T."/>
            <person name="Chang Q.C."/>
            <person name="Ding S.J."/>
            <person name="Wang X.J."/>
            <person name="Zhu J.G."/>
            <person name="Ruan X.D."/>
            <person name="Zhao L."/>
            <person name="Wei J.T."/>
            <person name="Ye R.Z."/>
            <person name="Que T.C."/>
            <person name="Du C.H."/>
            <person name="Zhou Y.H."/>
            <person name="Cheng J.X."/>
            <person name="Dai P.F."/>
            <person name="Guo W.B."/>
            <person name="Han X.H."/>
            <person name="Huang E.J."/>
            <person name="Li L.F."/>
            <person name="Wei W."/>
            <person name="Gao Y.C."/>
            <person name="Liu J.Z."/>
            <person name="Shao H.Z."/>
            <person name="Wang X."/>
            <person name="Wang C.C."/>
            <person name="Yang T.C."/>
            <person name="Huo Q.B."/>
            <person name="Li W."/>
            <person name="Chen H.Y."/>
            <person name="Chen S.E."/>
            <person name="Zhou L.G."/>
            <person name="Ni X.B."/>
            <person name="Tian J.H."/>
            <person name="Sheng Y."/>
            <person name="Liu T."/>
            <person name="Pan Y.S."/>
            <person name="Xia L.Y."/>
            <person name="Li J."/>
            <person name="Zhao F."/>
            <person name="Cao W.C."/>
        </authorList>
    </citation>
    <scope>NUCLEOTIDE SEQUENCE [LARGE SCALE GENOMIC DNA]</scope>
    <source>
        <strain evidence="1">Iper-2018</strain>
    </source>
</reference>
<name>A0AC60QFX3_IXOPE</name>
<proteinExistence type="predicted"/>
<evidence type="ECO:0000313" key="1">
    <source>
        <dbReference type="EMBL" id="KAG0432247.1"/>
    </source>
</evidence>
<sequence length="723" mass="78522">MALLSDNIVVTAKEVSFVNLVRRGCASSVYMECIEQGWPNRGCMRLSAGPSAARGSLCAVFKRLTADNARPLAIADRMRSSAKPLSSSNHGCPAAAAASAAARPSDSDAASSDEFAAALEYVSASQKKIGLFDDEERPRDEESSLITDLTALNILVIGAVCPTCHRSEMRVREPADKRKGLASFLELRCENSECPESVLSATYTSRRVASSGEASVSAAGDGPSASRTYDSGSSRDSFAVNVKAVVAARSVGMGYEQLCRFAGIVGLQKPMHHKSFTAISRKVRDAAMDAISQNLAKSRQLTKSEVGGDDIAVMYDGTWQKRGHKSHNGIGTVVSLDTELCLDFEVLSNFCVACSRHKALPDEEEEIWQAFHGPVCERNVDCLAHAMEAEAAVRIWQRSQSCDTPLCFKKFLSDGDSKAYTAVVEANVYGGAVDIEKEDCTNHVAKRLGSALPKLKVPLPRGEKLKEPVIQKLQTYYQVAITSNRGSVKGMHQAIWASYFHSCSSDGASSHKFCPEGPASWCKHRRAEALGEPAPAHTPLLTKAQGKAIIPIYKRLTDEKLLSRCVRGKTQNAAESLNSKIWLLCPKTRFASRFVVEMATAMAVLWFNRGHSSFERVLEELGVLTPQDLVVLGTSRDSTRQKKMSGKLTAEARAHRRTLKKKSLDHLILWDVNQGEAVQMVLLGPGDSGIAVHQVHCTADAVVCDYGHSLCVVYFPALSTKFD</sequence>
<dbReference type="EMBL" id="JABSTQ010009167">
    <property type="protein sequence ID" value="KAG0432247.1"/>
    <property type="molecule type" value="Genomic_DNA"/>
</dbReference>
<gene>
    <name evidence="1" type="ORF">HPB47_021046</name>
</gene>